<organism evidence="1 2">
    <name type="scientific">Naumovozyma castellii</name>
    <name type="common">Yeast</name>
    <name type="synonym">Saccharomyces castellii</name>
    <dbReference type="NCBI Taxonomy" id="27288"/>
    <lineage>
        <taxon>Eukaryota</taxon>
        <taxon>Fungi</taxon>
        <taxon>Dikarya</taxon>
        <taxon>Ascomycota</taxon>
        <taxon>Saccharomycotina</taxon>
        <taxon>Saccharomycetes</taxon>
        <taxon>Saccharomycetales</taxon>
        <taxon>Saccharomycetaceae</taxon>
        <taxon>Naumovozyma</taxon>
    </lineage>
</organism>
<dbReference type="OMA" id="KNAPGKH"/>
<dbReference type="GeneID" id="96902746"/>
<protein>
    <submittedName>
        <fullName evidence="1">Uncharacterized protein</fullName>
    </submittedName>
</protein>
<gene>
    <name evidence="1" type="primary">NCAS0C01730</name>
    <name evidence="1" type="ordered locus">NCAS_0C01730</name>
</gene>
<dbReference type="Pfam" id="PF11709">
    <property type="entry name" value="Mit_ribos_Mrp51"/>
    <property type="match status" value="1"/>
</dbReference>
<accession>G0VCF3</accession>
<dbReference type="InterPro" id="IPR016712">
    <property type="entry name" value="Rbsml_bS1m-like"/>
</dbReference>
<dbReference type="EMBL" id="HE576754">
    <property type="protein sequence ID" value="CCC69163.1"/>
    <property type="molecule type" value="Genomic_DNA"/>
</dbReference>
<dbReference type="PIRSF" id="PIRSF018156">
    <property type="entry name" value="MRPL51_fungal"/>
    <property type="match status" value="1"/>
</dbReference>
<proteinExistence type="predicted"/>
<evidence type="ECO:0000313" key="1">
    <source>
        <dbReference type="EMBL" id="CCC69163.1"/>
    </source>
</evidence>
<dbReference type="PANTHER" id="PTHR28058:SF1">
    <property type="entry name" value="SMALL RIBOSOMAL SUBUNIT PROTEIN BS1M"/>
    <property type="match status" value="1"/>
</dbReference>
<dbReference type="InParanoid" id="G0VCF3"/>
<dbReference type="eggNOG" id="ENOG502R4KN">
    <property type="taxonomic scope" value="Eukaryota"/>
</dbReference>
<dbReference type="AlphaFoldDB" id="G0VCF3"/>
<keyword evidence="2" id="KW-1185">Reference proteome</keyword>
<dbReference type="OrthoDB" id="2735536at2759"/>
<name>G0VCF3_NAUCA</name>
<dbReference type="GO" id="GO:0070124">
    <property type="term" value="P:mitochondrial translational initiation"/>
    <property type="evidence" value="ECO:0007669"/>
    <property type="project" value="EnsemblFungi"/>
</dbReference>
<sequence length="355" mass="40156">MSQVNSQSYSRISNLLRSTRVAQVPKNNKPLNPIGHKYFPTHQIIETKPSSHHRQEWGLKSSIPSKIKSRYLVFNDMDTLERLTTFEPHGASQWNRIRFKEMNLAPTYNMGKLNPLFGNESVVHDQAYTLSSLLNIDPELNSKGKITKLNSLKKLRAEFKSWLLERDPEALKNKKFSAKEMQSNVTDFLNERASSSGQINNHSQKMIGSGGLSYALPGKLKTSPRGVVSKTIVPGRCLNLNNDSKYTVAVGGFVTTALGDKLKNQNKNMDSSIRENVYPMEVQEASIDPNGRVNIKTDIILSHNQSTIMEIKSKTEYQMNPLWKKERRSSSRMVSDNAKQAADLLEMIMKGKDQK</sequence>
<dbReference type="FunCoup" id="G0VCF3">
    <property type="interactions" value="159"/>
</dbReference>
<dbReference type="GO" id="GO:0005763">
    <property type="term" value="C:mitochondrial small ribosomal subunit"/>
    <property type="evidence" value="ECO:0007669"/>
    <property type="project" value="EnsemblFungi"/>
</dbReference>
<dbReference type="PANTHER" id="PTHR28058">
    <property type="entry name" value="37S RIBOSOMAL PROTEIN MRP51, MITOCHONDRIAL"/>
    <property type="match status" value="1"/>
</dbReference>
<dbReference type="RefSeq" id="XP_003675529.1">
    <property type="nucleotide sequence ID" value="XM_003675481.1"/>
</dbReference>
<dbReference type="Proteomes" id="UP000001640">
    <property type="component" value="Chromosome 3"/>
</dbReference>
<reference key="2">
    <citation type="submission" date="2011-08" db="EMBL/GenBank/DDBJ databases">
        <title>Genome sequence of Naumovozyma castellii.</title>
        <authorList>
            <person name="Gordon J.L."/>
            <person name="Armisen D."/>
            <person name="Proux-Wera E."/>
            <person name="OhEigeartaigh S.S."/>
            <person name="Byrne K.P."/>
            <person name="Wolfe K.H."/>
        </authorList>
    </citation>
    <scope>NUCLEOTIDE SEQUENCE</scope>
    <source>
        <strain>Type strain:CBS 4309</strain>
    </source>
</reference>
<dbReference type="KEGG" id="ncs:NCAS_0C01730"/>
<evidence type="ECO:0000313" key="2">
    <source>
        <dbReference type="Proteomes" id="UP000001640"/>
    </source>
</evidence>
<dbReference type="STRING" id="1064592.G0VCF3"/>
<dbReference type="HOGENOM" id="CLU_063080_0_0_1"/>
<reference evidence="1 2" key="1">
    <citation type="journal article" date="2011" name="Proc. Natl. Acad. Sci. U.S.A.">
        <title>Evolutionary erosion of yeast sex chromosomes by mating-type switching accidents.</title>
        <authorList>
            <person name="Gordon J.L."/>
            <person name="Armisen D."/>
            <person name="Proux-Wera E."/>
            <person name="Oheigeartaigh S.S."/>
            <person name="Byrne K.P."/>
            <person name="Wolfe K.H."/>
        </authorList>
    </citation>
    <scope>NUCLEOTIDE SEQUENCE [LARGE SCALE GENOMIC DNA]</scope>
    <source>
        <strain evidence="2">ATCC 76901 / BCRC 22586 / CBS 4309 / NBRC 1992 / NRRL Y-12630</strain>
    </source>
</reference>
<dbReference type="GO" id="GO:0003735">
    <property type="term" value="F:structural constituent of ribosome"/>
    <property type="evidence" value="ECO:0007669"/>
    <property type="project" value="EnsemblFungi"/>
</dbReference>